<proteinExistence type="evidence at transcript level"/>
<dbReference type="InterPro" id="IPR038606">
    <property type="entry name" value="To_sf"/>
</dbReference>
<keyword evidence="1" id="KW-0732">Signal</keyword>
<protein>
    <submittedName>
        <fullName evidence="2 3">Hemolymph juvenile hormone binding protein (JHBP)</fullName>
    </submittedName>
    <submittedName>
        <fullName evidence="5">Uncharacterized protein LOC101891975</fullName>
    </submittedName>
</protein>
<dbReference type="InterPro" id="IPR038602">
    <property type="entry name" value="Mite_allergen_7_sf"/>
</dbReference>
<dbReference type="KEGG" id="mde:101891975"/>
<gene>
    <name evidence="3" type="primary">101891975</name>
    <name evidence="5" type="synonym">LOC101891975</name>
</gene>
<dbReference type="Proteomes" id="UP001652621">
    <property type="component" value="Unplaced"/>
</dbReference>
<reference evidence="3" key="2">
    <citation type="submission" date="2021-01" db="UniProtKB">
        <authorList>
            <consortium name="EnsemblMetazoa"/>
        </authorList>
    </citation>
    <scope>IDENTIFICATION</scope>
    <source>
        <strain evidence="3">Aabys</strain>
    </source>
</reference>
<dbReference type="VEuPathDB" id="VectorBase:MDOA006740"/>
<evidence type="ECO:0000256" key="1">
    <source>
        <dbReference type="SAM" id="SignalP"/>
    </source>
</evidence>
<dbReference type="GeneID" id="101891975"/>
<dbReference type="OrthoDB" id="6412801at2759"/>
<accession>T1PCG8</accession>
<feature type="signal peptide" evidence="1">
    <location>
        <begin position="1"/>
        <end position="22"/>
    </location>
</feature>
<reference evidence="5" key="3">
    <citation type="submission" date="2025-04" db="UniProtKB">
        <authorList>
            <consortium name="RefSeq"/>
        </authorList>
    </citation>
    <scope>IDENTIFICATION</scope>
    <source>
        <strain evidence="5">Aabys</strain>
    </source>
</reference>
<name>T1PCG8_MUSDO</name>
<organism evidence="2">
    <name type="scientific">Musca domestica</name>
    <name type="common">House fly</name>
    <dbReference type="NCBI Taxonomy" id="7370"/>
    <lineage>
        <taxon>Eukaryota</taxon>
        <taxon>Metazoa</taxon>
        <taxon>Ecdysozoa</taxon>
        <taxon>Arthropoda</taxon>
        <taxon>Hexapoda</taxon>
        <taxon>Insecta</taxon>
        <taxon>Pterygota</taxon>
        <taxon>Neoptera</taxon>
        <taxon>Endopterygota</taxon>
        <taxon>Diptera</taxon>
        <taxon>Brachycera</taxon>
        <taxon>Muscomorpha</taxon>
        <taxon>Muscoidea</taxon>
        <taxon>Muscidae</taxon>
        <taxon>Musca</taxon>
    </lineage>
</organism>
<reference evidence="2" key="1">
    <citation type="submission" date="2012-08" db="EMBL/GenBank/DDBJ databases">
        <title>Transcriptome of adult Musca domestica launches a platform for comparative house fly gene expression and characterization of differential gene expression among resistant and susceptible house flies.</title>
        <authorList>
            <person name="Liu N."/>
            <person name="Zhang L."/>
            <person name="Li M."/>
            <person name="Reid W."/>
        </authorList>
    </citation>
    <scope>NUCLEOTIDE SEQUENCE</scope>
    <source>
        <strain evidence="2">ALHF</strain>
        <tissue evidence="2">Whole body</tissue>
    </source>
</reference>
<dbReference type="Gene3D" id="3.15.10.50">
    <property type="match status" value="1"/>
</dbReference>
<evidence type="ECO:0000313" key="2">
    <source>
        <dbReference type="EMBL" id="AFP61013.1"/>
    </source>
</evidence>
<dbReference type="PANTHER" id="PTHR11008:SF13">
    <property type="entry name" value="FI04421P"/>
    <property type="match status" value="1"/>
</dbReference>
<dbReference type="EMBL" id="KA646384">
    <property type="protein sequence ID" value="AFP61013.1"/>
    <property type="molecule type" value="mRNA"/>
</dbReference>
<dbReference type="STRING" id="7370.T1PCG8"/>
<dbReference type="Pfam" id="PF06585">
    <property type="entry name" value="JHBP"/>
    <property type="match status" value="1"/>
</dbReference>
<evidence type="ECO:0000313" key="4">
    <source>
        <dbReference type="Proteomes" id="UP001652621"/>
    </source>
</evidence>
<dbReference type="PANTHER" id="PTHR11008">
    <property type="entry name" value="PROTEIN TAKEOUT-LIKE PROTEIN"/>
    <property type="match status" value="1"/>
</dbReference>
<dbReference type="EnsemblMetazoa" id="MDOA006740-RA">
    <property type="protein sequence ID" value="MDOA006740-PA"/>
    <property type="gene ID" value="MDOA006740"/>
</dbReference>
<dbReference type="AlphaFoldDB" id="T1PCG8"/>
<evidence type="ECO:0000313" key="3">
    <source>
        <dbReference type="EnsemblMetazoa" id="MDOA006740-PA"/>
    </source>
</evidence>
<feature type="chain" id="PRO_5014313748" evidence="1">
    <location>
        <begin position="23"/>
        <end position="458"/>
    </location>
</feature>
<evidence type="ECO:0000313" key="5">
    <source>
        <dbReference type="RefSeq" id="XP_005180333.1"/>
    </source>
</evidence>
<keyword evidence="4" id="KW-1185">Reference proteome</keyword>
<dbReference type="RefSeq" id="XP_005180333.1">
    <property type="nucleotide sequence ID" value="XM_005180276.3"/>
</dbReference>
<dbReference type="InterPro" id="IPR020234">
    <property type="entry name" value="Mite_allergen_group-7"/>
</dbReference>
<dbReference type="eggNOG" id="ENOG502QVU1">
    <property type="taxonomic scope" value="Eukaryota"/>
</dbReference>
<dbReference type="Pfam" id="PF16984">
    <property type="entry name" value="Grp7_allergen"/>
    <property type="match status" value="1"/>
</dbReference>
<dbReference type="InterPro" id="IPR010562">
    <property type="entry name" value="Haemolymph_juvenile_hormone-bd"/>
</dbReference>
<dbReference type="VEuPathDB" id="VectorBase:MDOMA2_003051"/>
<dbReference type="Gene3D" id="3.15.10.30">
    <property type="entry name" value="Haemolymph juvenile hormone binding protein"/>
    <property type="match status" value="1"/>
</dbReference>
<dbReference type="SMART" id="SM00700">
    <property type="entry name" value="JHBP"/>
    <property type="match status" value="1"/>
</dbReference>
<sequence length="458" mass="51535">MRIQRSWLILLGTLALMCQARSQEIEDQHGEETTDNIAHAEADNANSLDEHNVKVSENRLAAQLYAVLNHYKQEDPIGFPGAPVPDPMDVPDMKKNLGMATLSMYDVQSYGLSKFRIVSIKADLNAMTVKCAVELDEMITKGSYTLTSFFSKANGPFIVILKKVLITGVATLAVQRDGHLLTDHIKMDVTFADMSMDFQNLGFLGTVFQGIVNSAPNLVFDAMKPFMLQEADSKLREDIDKNIAKLMGDKLLPNSISPLDMAIAEGRKQVREMGYDPFRLPDYNRTMGVFGMQLSNTWIHGLSTFYRHGDVIASMENNTIFLEVTVGTQQIAGGGQWEVNGGLVSRVGHIQFTLQYIRLTVDVSQPLDTRKRPQINDLQIDMGNIQVRCDGAGTLDYVMEFVVNILPNLLRYQIMDALENPIRMRIQEKFNTIDVEQTIKENFEKYQNGEKVSFDFKL</sequence>